<evidence type="ECO:0000256" key="1">
    <source>
        <dbReference type="SAM" id="MobiDB-lite"/>
    </source>
</evidence>
<dbReference type="Proteomes" id="UP000530234">
    <property type="component" value="Unassembled WGS sequence"/>
</dbReference>
<gene>
    <name evidence="3" type="ORF">FOE67_25730</name>
</gene>
<feature type="region of interest" description="Disordered" evidence="1">
    <location>
        <begin position="1"/>
        <end position="30"/>
    </location>
</feature>
<accession>A0A7W3T8T7</accession>
<dbReference type="EMBL" id="VKHS01001183">
    <property type="protein sequence ID" value="MBB0232796.1"/>
    <property type="molecule type" value="Genomic_DNA"/>
</dbReference>
<comment type="caution">
    <text evidence="3">The sequence shown here is derived from an EMBL/GenBank/DDBJ whole genome shotgun (WGS) entry which is preliminary data.</text>
</comment>
<feature type="compositionally biased region" description="Basic and acidic residues" evidence="1">
    <location>
        <begin position="1"/>
        <end position="20"/>
    </location>
</feature>
<reference evidence="4" key="1">
    <citation type="submission" date="2019-10" db="EMBL/GenBank/DDBJ databases">
        <title>Streptomyces sp. nov., a novel actinobacterium isolated from alkaline environment.</title>
        <authorList>
            <person name="Golinska P."/>
        </authorList>
    </citation>
    <scope>NUCLEOTIDE SEQUENCE [LARGE SCALE GENOMIC DNA]</scope>
    <source>
        <strain evidence="4">DSM 42108</strain>
    </source>
</reference>
<dbReference type="Pfam" id="PF00582">
    <property type="entry name" value="Usp"/>
    <property type="match status" value="1"/>
</dbReference>
<evidence type="ECO:0000259" key="2">
    <source>
        <dbReference type="Pfam" id="PF00582"/>
    </source>
</evidence>
<feature type="non-terminal residue" evidence="3">
    <location>
        <position position="95"/>
    </location>
</feature>
<sequence length="95" mass="10067">MPGTEADRRVDGRADARPDPFPDGSGPRRILVATDLSDRAGRAVRRAGLLAARFDAALTALVVVPARADAGLVGFVGRRLEEHVRHHLADPPPGT</sequence>
<proteinExistence type="predicted"/>
<protein>
    <recommendedName>
        <fullName evidence="2">UspA domain-containing protein</fullName>
    </recommendedName>
</protein>
<keyword evidence="4" id="KW-1185">Reference proteome</keyword>
<feature type="domain" description="UspA" evidence="2">
    <location>
        <begin position="28"/>
        <end position="74"/>
    </location>
</feature>
<dbReference type="SUPFAM" id="SSF52402">
    <property type="entry name" value="Adenine nucleotide alpha hydrolases-like"/>
    <property type="match status" value="1"/>
</dbReference>
<evidence type="ECO:0000313" key="4">
    <source>
        <dbReference type="Proteomes" id="UP000530234"/>
    </source>
</evidence>
<name>A0A7W3T8T7_9ACTN</name>
<dbReference type="Gene3D" id="3.40.50.12370">
    <property type="match status" value="1"/>
</dbReference>
<organism evidence="3 4">
    <name type="scientific">Streptomyces calidiresistens</name>
    <dbReference type="NCBI Taxonomy" id="1485586"/>
    <lineage>
        <taxon>Bacteria</taxon>
        <taxon>Bacillati</taxon>
        <taxon>Actinomycetota</taxon>
        <taxon>Actinomycetes</taxon>
        <taxon>Kitasatosporales</taxon>
        <taxon>Streptomycetaceae</taxon>
        <taxon>Streptomyces</taxon>
    </lineage>
</organism>
<evidence type="ECO:0000313" key="3">
    <source>
        <dbReference type="EMBL" id="MBB0232796.1"/>
    </source>
</evidence>
<dbReference type="AlphaFoldDB" id="A0A7W3T8T7"/>
<dbReference type="InterPro" id="IPR006016">
    <property type="entry name" value="UspA"/>
</dbReference>
<dbReference type="RefSeq" id="WP_182667318.1">
    <property type="nucleotide sequence ID" value="NZ_VKHS01001183.1"/>
</dbReference>
<dbReference type="CDD" id="cd00293">
    <property type="entry name" value="USP-like"/>
    <property type="match status" value="1"/>
</dbReference>